<dbReference type="Pfam" id="PF00082">
    <property type="entry name" value="Peptidase_S8"/>
    <property type="match status" value="1"/>
</dbReference>
<keyword evidence="4" id="KW-0720">Serine protease</keyword>
<keyword evidence="2" id="KW-0645">Protease</keyword>
<evidence type="ECO:0000313" key="10">
    <source>
        <dbReference type="Proteomes" id="UP001155057"/>
    </source>
</evidence>
<evidence type="ECO:0000256" key="4">
    <source>
        <dbReference type="ARBA" id="ARBA00022825"/>
    </source>
</evidence>
<evidence type="ECO:0000256" key="6">
    <source>
        <dbReference type="SAM" id="SignalP"/>
    </source>
</evidence>
<sequence>MHPIRILVVVLAGSLLALAPTAAVGQDGQGSLQSVGMLNVEGASPSALMAARSAVAGPDGTGKDGPMAAVGRELAVLYYQNQTGGKQSVRALREASLSREASPPRTKRRRGERRRGGGGRVHSPISADGQFVTVDATATQEATRLLRTLEELGLQGGATAGNVVSGRLPISSIRAAASLSSLRGMRPSRARTYVGSAESEADSAHRADEVRENLGLNGEGQKVCALSDSYNQDNSALTTASDDIQSGDLPGAGNPIGRTAPVDVLEDYNGSDPEPTDEGRAMLQLIHDIAPGATLGFHTAFGGLAGFAQGIRDLANAGCTVIVDDVGYSVEPFYQDGPVANAVDDVVARGIPYFSSAGNDGKNSYEAPFRGVSGRSGIIDDTYVPHDFNSGGATDTRQEITIRPEGTFRIFSFQWTDPSALVQGSSGPDTDIDIALVDGSDNVISSSTRGNGVVPVESLEYTNNQSTTATLDLVVEKASGPAPDEIKYVYSGSGFSIEEYDTGGATIYGHQMAEGAMAVAAAPFFNTSYSGQIDSSAILNFFSSKGGLQIRFDQNGDRLSTPESREKPDVTGTDFIDNTFFGTDIDIQDPDSFPNFSGTSAAAPNVAAIAALIRHARQGLGPESVYDRLESTAVDIRARQQLENGSISEELDPTGAGVDPWSGHGFVRADRAVPTPTGVQIADTGVEVSSSGSRSAEVAWQKVGDERIDEFLLEKQYFEGAFVEQERFSPDGNTEFVRTVENLPVGEHTFRISALRNDSTLARTRVGTVVRAEEISVSAYPNPFRENVNLSVTLPERRSDGVTVRVDIYDILGRRVATPISSREIGDSQSLSLGSSVTQSLGSGVYFFRVWNEDFAATTKAVRVR</sequence>
<evidence type="ECO:0000256" key="3">
    <source>
        <dbReference type="ARBA" id="ARBA00022801"/>
    </source>
</evidence>
<evidence type="ECO:0000256" key="2">
    <source>
        <dbReference type="ARBA" id="ARBA00022670"/>
    </source>
</evidence>
<evidence type="ECO:0000256" key="5">
    <source>
        <dbReference type="SAM" id="MobiDB-lite"/>
    </source>
</evidence>
<proteinExistence type="inferred from homology"/>
<dbReference type="PROSITE" id="PS00138">
    <property type="entry name" value="SUBTILASE_SER"/>
    <property type="match status" value="1"/>
</dbReference>
<feature type="signal peptide" evidence="6">
    <location>
        <begin position="1"/>
        <end position="22"/>
    </location>
</feature>
<keyword evidence="6" id="KW-0732">Signal</keyword>
<dbReference type="PANTHER" id="PTHR43806">
    <property type="entry name" value="PEPTIDASE S8"/>
    <property type="match status" value="1"/>
</dbReference>
<dbReference type="InterPro" id="IPR050131">
    <property type="entry name" value="Peptidase_S8_subtilisin-like"/>
</dbReference>
<evidence type="ECO:0000259" key="8">
    <source>
        <dbReference type="Pfam" id="PF18962"/>
    </source>
</evidence>
<accession>A0A9X2TDN8</accession>
<keyword evidence="3" id="KW-0378">Hydrolase</keyword>
<evidence type="ECO:0000259" key="7">
    <source>
        <dbReference type="Pfam" id="PF00082"/>
    </source>
</evidence>
<dbReference type="NCBIfam" id="TIGR04183">
    <property type="entry name" value="Por_Secre_tail"/>
    <property type="match status" value="1"/>
</dbReference>
<dbReference type="EMBL" id="JANUAE010000001">
    <property type="protein sequence ID" value="MCS3708642.1"/>
    <property type="molecule type" value="Genomic_DNA"/>
</dbReference>
<dbReference type="Gene3D" id="3.40.50.200">
    <property type="entry name" value="Peptidase S8/S53 domain"/>
    <property type="match status" value="2"/>
</dbReference>
<evidence type="ECO:0000256" key="1">
    <source>
        <dbReference type="ARBA" id="ARBA00011073"/>
    </source>
</evidence>
<feature type="domain" description="Secretion system C-terminal sorting" evidence="8">
    <location>
        <begin position="780"/>
        <end position="860"/>
    </location>
</feature>
<dbReference type="CDD" id="cd05562">
    <property type="entry name" value="Peptidases_S53_like"/>
    <property type="match status" value="1"/>
</dbReference>
<comment type="caution">
    <text evidence="9">The sequence shown here is derived from an EMBL/GenBank/DDBJ whole genome shotgun (WGS) entry which is preliminary data.</text>
</comment>
<dbReference type="InterPro" id="IPR026444">
    <property type="entry name" value="Secre_tail"/>
</dbReference>
<feature type="chain" id="PRO_5040978209" evidence="6">
    <location>
        <begin position="23"/>
        <end position="865"/>
    </location>
</feature>
<dbReference type="InterPro" id="IPR000209">
    <property type="entry name" value="Peptidase_S8/S53_dom"/>
</dbReference>
<feature type="region of interest" description="Disordered" evidence="5">
    <location>
        <begin position="89"/>
        <end position="126"/>
    </location>
</feature>
<feature type="domain" description="Peptidase S8/S53" evidence="7">
    <location>
        <begin position="592"/>
        <end position="640"/>
    </location>
</feature>
<dbReference type="GO" id="GO:0004252">
    <property type="term" value="F:serine-type endopeptidase activity"/>
    <property type="evidence" value="ECO:0007669"/>
    <property type="project" value="InterPro"/>
</dbReference>
<dbReference type="Pfam" id="PF18962">
    <property type="entry name" value="Por_Secre_tail"/>
    <property type="match status" value="1"/>
</dbReference>
<dbReference type="SUPFAM" id="SSF52743">
    <property type="entry name" value="Subtilisin-like"/>
    <property type="match status" value="1"/>
</dbReference>
<reference evidence="9" key="1">
    <citation type="submission" date="2022-08" db="EMBL/GenBank/DDBJ databases">
        <title>Genomic Encyclopedia of Type Strains, Phase V (KMG-V): Genome sequencing to study the core and pangenomes of soil and plant-associated prokaryotes.</title>
        <authorList>
            <person name="Whitman W."/>
        </authorList>
    </citation>
    <scope>NUCLEOTIDE SEQUENCE</scope>
    <source>
        <strain evidence="9">SP3049</strain>
    </source>
</reference>
<protein>
    <submittedName>
        <fullName evidence="9">Uncharacterized protein</fullName>
    </submittedName>
</protein>
<comment type="similarity">
    <text evidence="1">Belongs to the peptidase S8 family.</text>
</comment>
<dbReference type="InterPro" id="IPR034075">
    <property type="entry name" value="Glr3161-like_dom"/>
</dbReference>
<dbReference type="InterPro" id="IPR036852">
    <property type="entry name" value="Peptidase_S8/S53_dom_sf"/>
</dbReference>
<dbReference type="RefSeq" id="WP_251963443.1">
    <property type="nucleotide sequence ID" value="NZ_CALTSL010000003.1"/>
</dbReference>
<gene>
    <name evidence="9" type="ORF">GGP61_000229</name>
</gene>
<dbReference type="AlphaFoldDB" id="A0A9X2TDN8"/>
<dbReference type="GO" id="GO:0006508">
    <property type="term" value="P:proteolysis"/>
    <property type="evidence" value="ECO:0007669"/>
    <property type="project" value="UniProtKB-KW"/>
</dbReference>
<dbReference type="PANTHER" id="PTHR43806:SF11">
    <property type="entry name" value="CEREVISIN-RELATED"/>
    <property type="match status" value="1"/>
</dbReference>
<name>A0A9X2TDN8_9BACT</name>
<dbReference type="Proteomes" id="UP001155057">
    <property type="component" value="Unassembled WGS sequence"/>
</dbReference>
<dbReference type="InterPro" id="IPR023828">
    <property type="entry name" value="Peptidase_S8_Ser-AS"/>
</dbReference>
<feature type="compositionally biased region" description="Basic residues" evidence="5">
    <location>
        <begin position="105"/>
        <end position="117"/>
    </location>
</feature>
<evidence type="ECO:0000313" key="9">
    <source>
        <dbReference type="EMBL" id="MCS3708642.1"/>
    </source>
</evidence>
<organism evidence="9 10">
    <name type="scientific">Salinibacter ruber</name>
    <dbReference type="NCBI Taxonomy" id="146919"/>
    <lineage>
        <taxon>Bacteria</taxon>
        <taxon>Pseudomonadati</taxon>
        <taxon>Rhodothermota</taxon>
        <taxon>Rhodothermia</taxon>
        <taxon>Rhodothermales</taxon>
        <taxon>Salinibacteraceae</taxon>
        <taxon>Salinibacter</taxon>
    </lineage>
</organism>